<proteinExistence type="inferred from homology"/>
<reference evidence="9 10" key="1">
    <citation type="submission" date="2014-06" db="EMBL/GenBank/DDBJ databases">
        <title>The Genome of the Aflatoxigenic Filamentous Fungus Aspergillus nomius.</title>
        <authorList>
            <person name="Moore M.G."/>
            <person name="Shannon B.M."/>
            <person name="Brian M.M."/>
        </authorList>
    </citation>
    <scope>NUCLEOTIDE SEQUENCE [LARGE SCALE GENOMIC DNA]</scope>
    <source>
        <strain evidence="9 10">NRRL 13137</strain>
    </source>
</reference>
<dbReference type="GeneID" id="26803097"/>
<dbReference type="AlphaFoldDB" id="A0A0L1JFW9"/>
<name>A0A0L1JFW9_ASPN3</name>
<keyword evidence="4" id="KW-0479">Metal-binding</keyword>
<dbReference type="RefSeq" id="XP_015411520.1">
    <property type="nucleotide sequence ID" value="XM_015546550.1"/>
</dbReference>
<evidence type="ECO:0000313" key="9">
    <source>
        <dbReference type="EMBL" id="KNG90597.1"/>
    </source>
</evidence>
<gene>
    <name evidence="9" type="ORF">ANOM_001293</name>
</gene>
<keyword evidence="8" id="KW-1133">Transmembrane helix</keyword>
<organism evidence="9 10">
    <name type="scientific">Aspergillus nomiae NRRL (strain ATCC 15546 / NRRL 13137 / CBS 260.88 / M93)</name>
    <dbReference type="NCBI Taxonomy" id="1509407"/>
    <lineage>
        <taxon>Eukaryota</taxon>
        <taxon>Fungi</taxon>
        <taxon>Dikarya</taxon>
        <taxon>Ascomycota</taxon>
        <taxon>Pezizomycotina</taxon>
        <taxon>Eurotiomycetes</taxon>
        <taxon>Eurotiomycetidae</taxon>
        <taxon>Eurotiales</taxon>
        <taxon>Aspergillaceae</taxon>
        <taxon>Aspergillus</taxon>
        <taxon>Aspergillus subgen. Circumdati</taxon>
    </lineage>
</organism>
<comment type="caution">
    <text evidence="9">The sequence shown here is derived from an EMBL/GenBank/DDBJ whole genome shotgun (WGS) entry which is preliminary data.</text>
</comment>
<dbReference type="PANTHER" id="PTHR24287">
    <property type="entry name" value="P450, PUTATIVE (EUROFUNG)-RELATED"/>
    <property type="match status" value="1"/>
</dbReference>
<keyword evidence="3" id="KW-0349">Heme</keyword>
<dbReference type="STRING" id="1509407.A0A0L1JFW9"/>
<keyword evidence="10" id="KW-1185">Reference proteome</keyword>
<dbReference type="PANTHER" id="PTHR24287:SF1">
    <property type="entry name" value="P450, PUTATIVE (EUROFUNG)-RELATED"/>
    <property type="match status" value="1"/>
</dbReference>
<dbReference type="GO" id="GO:0020037">
    <property type="term" value="F:heme binding"/>
    <property type="evidence" value="ECO:0007669"/>
    <property type="project" value="InterPro"/>
</dbReference>
<evidence type="ECO:0000313" key="10">
    <source>
        <dbReference type="Proteomes" id="UP000037505"/>
    </source>
</evidence>
<dbReference type="GO" id="GO:0004497">
    <property type="term" value="F:monooxygenase activity"/>
    <property type="evidence" value="ECO:0007669"/>
    <property type="project" value="UniProtKB-KW"/>
</dbReference>
<comment type="cofactor">
    <cofactor evidence="1">
        <name>heme</name>
        <dbReference type="ChEBI" id="CHEBI:30413"/>
    </cofactor>
</comment>
<evidence type="ECO:0008006" key="11">
    <source>
        <dbReference type="Google" id="ProtNLM"/>
    </source>
</evidence>
<keyword evidence="8" id="KW-0812">Transmembrane</keyword>
<accession>A0A0L1JFW9</accession>
<keyword evidence="7" id="KW-0503">Monooxygenase</keyword>
<protein>
    <recommendedName>
        <fullName evidence="11">Cytochrome P450</fullName>
    </recommendedName>
</protein>
<keyword evidence="6" id="KW-0408">Iron</keyword>
<comment type="similarity">
    <text evidence="2">Belongs to the cytochrome P450 family.</text>
</comment>
<evidence type="ECO:0000256" key="2">
    <source>
        <dbReference type="ARBA" id="ARBA00010617"/>
    </source>
</evidence>
<evidence type="ECO:0000256" key="8">
    <source>
        <dbReference type="SAM" id="Phobius"/>
    </source>
</evidence>
<evidence type="ECO:0000256" key="4">
    <source>
        <dbReference type="ARBA" id="ARBA00022723"/>
    </source>
</evidence>
<dbReference type="InterPro" id="IPR001128">
    <property type="entry name" value="Cyt_P450"/>
</dbReference>
<sequence length="346" mass="38834">MNINDINYSIPFCTWTVFGSAIGSLIAIVLISQIYTFQVATKISHRNGLPRISSRDVFGIGLLGTIAQQMKIDRVFEWASGMLNVPGRTVDMTLFRLRFIWTDAPENTHALLSSQFSDYGKGDFVHKLLGNLGEGLLVTVDGADWRAKRKELRPHLSTLSEKDREITELHLRPLLERLSQSQAPIDVFDVIDKLQLDIAIHRFVGQLTDADEAGYQRFRKAKRTLAAAGTMRPFLGPLGFLVKPIERTARGDLDIYVQKLLQAADHSIFAKSEAEIEGAVAKSDSRRKGNPALPYFIRCFDILGQDPTVVTITWAIYELSRNPDVLKKLRLEIADMFATLSPVTLY</sequence>
<evidence type="ECO:0000256" key="7">
    <source>
        <dbReference type="ARBA" id="ARBA00023033"/>
    </source>
</evidence>
<dbReference type="GO" id="GO:0005506">
    <property type="term" value="F:iron ion binding"/>
    <property type="evidence" value="ECO:0007669"/>
    <property type="project" value="InterPro"/>
</dbReference>
<evidence type="ECO:0000256" key="5">
    <source>
        <dbReference type="ARBA" id="ARBA00023002"/>
    </source>
</evidence>
<dbReference type="GO" id="GO:0016705">
    <property type="term" value="F:oxidoreductase activity, acting on paired donors, with incorporation or reduction of molecular oxygen"/>
    <property type="evidence" value="ECO:0007669"/>
    <property type="project" value="InterPro"/>
</dbReference>
<dbReference type="Gene3D" id="1.10.630.10">
    <property type="entry name" value="Cytochrome P450"/>
    <property type="match status" value="1"/>
</dbReference>
<feature type="transmembrane region" description="Helical" evidence="8">
    <location>
        <begin position="12"/>
        <end position="35"/>
    </location>
</feature>
<dbReference type="EMBL" id="JNOM01000011">
    <property type="protein sequence ID" value="KNG90597.1"/>
    <property type="molecule type" value="Genomic_DNA"/>
</dbReference>
<evidence type="ECO:0000256" key="1">
    <source>
        <dbReference type="ARBA" id="ARBA00001971"/>
    </source>
</evidence>
<evidence type="ECO:0000256" key="6">
    <source>
        <dbReference type="ARBA" id="ARBA00023004"/>
    </source>
</evidence>
<keyword evidence="5" id="KW-0560">Oxidoreductase</keyword>
<dbReference type="SUPFAM" id="SSF48264">
    <property type="entry name" value="Cytochrome P450"/>
    <property type="match status" value="1"/>
</dbReference>
<dbReference type="InterPro" id="IPR036396">
    <property type="entry name" value="Cyt_P450_sf"/>
</dbReference>
<keyword evidence="8" id="KW-0472">Membrane</keyword>
<dbReference type="Proteomes" id="UP000037505">
    <property type="component" value="Unassembled WGS sequence"/>
</dbReference>
<dbReference type="Pfam" id="PF00067">
    <property type="entry name" value="p450"/>
    <property type="match status" value="1"/>
</dbReference>
<evidence type="ECO:0000256" key="3">
    <source>
        <dbReference type="ARBA" id="ARBA00022617"/>
    </source>
</evidence>
<dbReference type="InterPro" id="IPR047146">
    <property type="entry name" value="Cyt_P450_E_CYP52_fungi"/>
</dbReference>